<evidence type="ECO:0000259" key="4">
    <source>
        <dbReference type="PROSITE" id="PS51071"/>
    </source>
</evidence>
<dbReference type="PANTHER" id="PTHR30514:SF10">
    <property type="entry name" value="MURR_RPIR FAMILY TRANSCRIPTIONAL REGULATOR"/>
    <property type="match status" value="1"/>
</dbReference>
<reference evidence="6" key="1">
    <citation type="submission" date="2015-04" db="EMBL/GenBank/DDBJ databases">
        <authorList>
            <person name="Schardt J."/>
            <person name="Mueller-Herbst S."/>
            <person name="Scherer S."/>
            <person name="Huptas C."/>
        </authorList>
    </citation>
    <scope>NUCLEOTIDE SEQUENCE [LARGE SCALE GENOMIC DNA]</scope>
    <source>
        <strain evidence="6">Kiel-L1</strain>
    </source>
</reference>
<dbReference type="RefSeq" id="WP_115753222.1">
    <property type="nucleotide sequence ID" value="NZ_LARY01000002.1"/>
</dbReference>
<dbReference type="Gene3D" id="3.40.50.10490">
    <property type="entry name" value="Glucose-6-phosphate isomerase like protein, domain 1"/>
    <property type="match status" value="1"/>
</dbReference>
<dbReference type="SUPFAM" id="SSF53697">
    <property type="entry name" value="SIS domain"/>
    <property type="match status" value="1"/>
</dbReference>
<dbReference type="PANTHER" id="PTHR30514">
    <property type="entry name" value="GLUCOKINASE"/>
    <property type="match status" value="1"/>
</dbReference>
<keyword evidence="2" id="KW-0238">DNA-binding</keyword>
<dbReference type="InterPro" id="IPR046348">
    <property type="entry name" value="SIS_dom_sf"/>
</dbReference>
<evidence type="ECO:0000256" key="3">
    <source>
        <dbReference type="ARBA" id="ARBA00023163"/>
    </source>
</evidence>
<keyword evidence="3" id="KW-0804">Transcription</keyword>
<dbReference type="SUPFAM" id="SSF46689">
    <property type="entry name" value="Homeodomain-like"/>
    <property type="match status" value="1"/>
</dbReference>
<organism evidence="5 6">
    <name type="scientific">Listeria kieliensis</name>
    <dbReference type="NCBI Taxonomy" id="1621700"/>
    <lineage>
        <taxon>Bacteria</taxon>
        <taxon>Bacillati</taxon>
        <taxon>Bacillota</taxon>
        <taxon>Bacilli</taxon>
        <taxon>Bacillales</taxon>
        <taxon>Listeriaceae</taxon>
        <taxon>Listeria</taxon>
    </lineage>
</organism>
<dbReference type="GO" id="GO:0003700">
    <property type="term" value="F:DNA-binding transcription factor activity"/>
    <property type="evidence" value="ECO:0007669"/>
    <property type="project" value="InterPro"/>
</dbReference>
<evidence type="ECO:0000313" key="6">
    <source>
        <dbReference type="Proteomes" id="UP000257055"/>
    </source>
</evidence>
<evidence type="ECO:0000313" key="5">
    <source>
        <dbReference type="EMBL" id="RDX00971.1"/>
    </source>
</evidence>
<keyword evidence="1" id="KW-0805">Transcription regulation</keyword>
<dbReference type="InterPro" id="IPR009057">
    <property type="entry name" value="Homeodomain-like_sf"/>
</dbReference>
<comment type="caution">
    <text evidence="5">The sequence shown here is derived from an EMBL/GenBank/DDBJ whole genome shotgun (WGS) entry which is preliminary data.</text>
</comment>
<dbReference type="InterPro" id="IPR001347">
    <property type="entry name" value="SIS_dom"/>
</dbReference>
<dbReference type="GO" id="GO:0097367">
    <property type="term" value="F:carbohydrate derivative binding"/>
    <property type="evidence" value="ECO:0007669"/>
    <property type="project" value="InterPro"/>
</dbReference>
<sequence>MQENLFLLIESHRMDFTAVEQVIADYFVSKKPILRIEELAKTVAVSPSSITRFCKKLNLNNYKELIFLYNLSLEDNEESVPVSSSVTASYHALATQSDTNFAEDVIEHFCKAIYSKKTINFWGMGFNSFAGGDFQFKFSRLGKFVRVASDQHTILMTAHFADPSDLIIISTLRGEDETLYEAAKIAQQKGVEMLLITANKEAEIIPFATETLFAASLLAEDTLGNISPQIPILIELDMIYRQYQNMYQSTIRQWVMSEQILTDKFKGGFSE</sequence>
<dbReference type="InterPro" id="IPR047640">
    <property type="entry name" value="RpiR-like"/>
</dbReference>
<evidence type="ECO:0000256" key="2">
    <source>
        <dbReference type="ARBA" id="ARBA00023125"/>
    </source>
</evidence>
<evidence type="ECO:0000256" key="1">
    <source>
        <dbReference type="ARBA" id="ARBA00023015"/>
    </source>
</evidence>
<dbReference type="GO" id="GO:0003677">
    <property type="term" value="F:DNA binding"/>
    <property type="evidence" value="ECO:0007669"/>
    <property type="project" value="UniProtKB-KW"/>
</dbReference>
<dbReference type="InterPro" id="IPR000281">
    <property type="entry name" value="HTH_RpiR"/>
</dbReference>
<dbReference type="Gene3D" id="1.10.10.10">
    <property type="entry name" value="Winged helix-like DNA-binding domain superfamily/Winged helix DNA-binding domain"/>
    <property type="match status" value="1"/>
</dbReference>
<dbReference type="PROSITE" id="PS51071">
    <property type="entry name" value="HTH_RPIR"/>
    <property type="match status" value="1"/>
</dbReference>
<feature type="domain" description="HTH rpiR-type" evidence="4">
    <location>
        <begin position="3"/>
        <end position="76"/>
    </location>
</feature>
<dbReference type="EMBL" id="LARY01000002">
    <property type="protein sequence ID" value="RDX00971.1"/>
    <property type="molecule type" value="Genomic_DNA"/>
</dbReference>
<dbReference type="CDD" id="cd05013">
    <property type="entry name" value="SIS_RpiR"/>
    <property type="match status" value="1"/>
</dbReference>
<dbReference type="InterPro" id="IPR036388">
    <property type="entry name" value="WH-like_DNA-bd_sf"/>
</dbReference>
<protein>
    <submittedName>
        <fullName evidence="5">Transcriptional regulator</fullName>
    </submittedName>
</protein>
<keyword evidence="6" id="KW-1185">Reference proteome</keyword>
<dbReference type="Pfam" id="PF01380">
    <property type="entry name" value="SIS"/>
    <property type="match status" value="1"/>
</dbReference>
<name>A0A3D8TQR3_9LIST</name>
<accession>A0A3D8TQR3</accession>
<gene>
    <name evidence="5" type="ORF">UR08_08400</name>
</gene>
<proteinExistence type="predicted"/>
<dbReference type="InterPro" id="IPR035472">
    <property type="entry name" value="RpiR-like_SIS"/>
</dbReference>
<dbReference type="AlphaFoldDB" id="A0A3D8TQR3"/>
<dbReference type="Pfam" id="PF01418">
    <property type="entry name" value="HTH_6"/>
    <property type="match status" value="1"/>
</dbReference>
<dbReference type="GO" id="GO:1901135">
    <property type="term" value="P:carbohydrate derivative metabolic process"/>
    <property type="evidence" value="ECO:0007669"/>
    <property type="project" value="InterPro"/>
</dbReference>
<dbReference type="Proteomes" id="UP000257055">
    <property type="component" value="Unassembled WGS sequence"/>
</dbReference>